<gene>
    <name evidence="4" type="ORF">SAMN04488136_11782</name>
</gene>
<dbReference type="Gene3D" id="2.60.40.740">
    <property type="match status" value="1"/>
</dbReference>
<feature type="region of interest" description="Disordered" evidence="1">
    <location>
        <begin position="1301"/>
        <end position="1322"/>
    </location>
</feature>
<dbReference type="InterPro" id="IPR047589">
    <property type="entry name" value="DUF11_rpt"/>
</dbReference>
<dbReference type="STRING" id="861298.SAMN04488136_11782"/>
<dbReference type="EMBL" id="FNDD01000017">
    <property type="protein sequence ID" value="SDH49238.1"/>
    <property type="molecule type" value="Genomic_DNA"/>
</dbReference>
<keyword evidence="2" id="KW-0732">Signal</keyword>
<dbReference type="Proteomes" id="UP000198854">
    <property type="component" value="Unassembled WGS sequence"/>
</dbReference>
<dbReference type="InterPro" id="IPR001434">
    <property type="entry name" value="OmcB-like_DUF11"/>
</dbReference>
<feature type="domain" description="DUF11" evidence="3">
    <location>
        <begin position="1372"/>
        <end position="1494"/>
    </location>
</feature>
<dbReference type="InterPro" id="IPR051172">
    <property type="entry name" value="Chlamydia_OmcB"/>
</dbReference>
<evidence type="ECO:0000313" key="4">
    <source>
        <dbReference type="EMBL" id="SDH49238.1"/>
    </source>
</evidence>
<evidence type="ECO:0000259" key="3">
    <source>
        <dbReference type="Pfam" id="PF01345"/>
    </source>
</evidence>
<organism evidence="4 5">
    <name type="scientific">Vibrio xiamenensis</name>
    <dbReference type="NCBI Taxonomy" id="861298"/>
    <lineage>
        <taxon>Bacteria</taxon>
        <taxon>Pseudomonadati</taxon>
        <taxon>Pseudomonadota</taxon>
        <taxon>Gammaproteobacteria</taxon>
        <taxon>Vibrionales</taxon>
        <taxon>Vibrionaceae</taxon>
        <taxon>Vibrio</taxon>
    </lineage>
</organism>
<dbReference type="NCBIfam" id="TIGR01451">
    <property type="entry name" value="B_ant_repeat"/>
    <property type="match status" value="4"/>
</dbReference>
<name>A0A1G8CUU3_9VIBR</name>
<feature type="region of interest" description="Disordered" evidence="1">
    <location>
        <begin position="985"/>
        <end position="1004"/>
    </location>
</feature>
<feature type="signal peptide" evidence="2">
    <location>
        <begin position="1"/>
        <end position="37"/>
    </location>
</feature>
<evidence type="ECO:0000313" key="5">
    <source>
        <dbReference type="Proteomes" id="UP000198854"/>
    </source>
</evidence>
<feature type="chain" id="PRO_5011689778" evidence="2">
    <location>
        <begin position="38"/>
        <end position="3523"/>
    </location>
</feature>
<sequence length="3523" mass="377169">MVVKQGVGAFFNVYSRWFLAALLLILSSAALCSGAKAAEIDVSVTTSASHYQNGEPLTYQITVKNNTAKILRDVSISSDIASLTAHSQTQTVAAFSSSNISASSGFGSDAGAFVAQNADLNVVAAELFPFGTITYSVEAVASDDIVEQINLSQVQVSADIDSDGSAESFTSNHSIAIEPAPYQYQLSLSASLEHYQSGEQLVYTLSVENTGSYQIKGLSLTAPFASLTTESVHNPADLAFDLVAISGSKSGSESALGDYGIQGDLTVENAVIAVGGRLVYTVTTQVNSALIGDITTQAHANTRDGDVVSEMLTLSQAEPEISISHTLSQSGNYRVNDEMVFDVSVVNSGKGIAHQYQVAQNISELVSNLGLANNLGSEFDSRDVSGNPFIRWTAQVIEKGDHSLSALSDSGSVQNQVFSDEITLFGGESIDYRITAQVSPVAIGNIQGFNAKVLDSDSALVSDAQVSQSLAAEKVLSVDDSEIQISKTTSMSEYVPSNMVEYDIKVTNQSDSYFANNLQIVDDLSCVMTEQAGGAGQGQAFERWKVEVVSGSDDQGSDPGSFDYDSWLTTPVTLSPDLAPGKTIHYRLTAVVSATSVGTILDSQSGCNDNVTESGSGVQMPADNLRVSKDVDSRYYSPNGELTYTIRIDNDGDGFADQVRVLDDLPNIQSDGVLGGSVAAFNSWNVTAKAYRQDGSEAESTETGIDGSLVSPNALDVVATIEPQSYVIYTIVAKVNPYANGHIQNSVTVDGTAYADRGVDPRDFTVEFNQTVKTDTDASFHEEYSHYGKQESQITYQIHVTNPSGNGYATNVAVNSDIDSVTASLLQPNNQSKAVFSSWTVSAEVFSDTPELLNYTDVGNLNDNQNLDAVAQIPPGVEVVYTIEATIDRSLDSQIVYGQFHHTASVATPDSSSQSGESETTTVYPREPDVVVVKLTDDESFTPGEWVDFDITVFNRGLGFANEVHVSDDIIGMDAFSEWTISATTDSHSEPFGSGSRAGDKSDYPDNGNIDAYIDIDPKTSEGFGRVAFHIHARVKDDYAKPEIANTVEVYDPVNGLNMSASAEIGDEADNLNVSIVKTADSQYFTPGNETIYSIVVLNNSQSAVSGLKLVDPLKNITAVLANNQDGHIAELEDQSPFEYWQFDYADGNGWQSATSDNLIYPLEGGETFSLAAGEQREFKIKVKIKDNVIGSRSEVGTFSQVISNDAYIYQHFNLVNQKSHVSHHEMRRAHTGADVERKLYVNGKESRYYKPGDTLTYTVKHWSNTGYANNRKVSEDLTGLDVQLSDRQTGHPFSDQFRVSVSKQDSHGGAGTTDGTLDGTVENNQDIDTVIDIAGSDSVTYTVEGVVREDAVGNITIGDLTVMPSDYHLTFSKTASKTNYQPGEPLEYHLTITNDGEGPAYNIAIEDVLSKVTVSQLDGATGGAYQSDWQVSASVKGGSNAAQVDLDESLKDGADINTHFSLPAGETIEYVVSTTVNANAVGDIYNYLKVDGDYVSSKTSADTQKYDFAKTLTHYLDSDKATELTGGYTPGGYIVYQIDLVNNNNVHIDSMPIRDDIAAITTDYFDGTSGPAFSEWTVTTTTDSSALSSAGEVADNHNIDTQFDIAANQFADGNAFVRYTVVAKVSEKAVGSIQNIALVNGTHKLSSERASMLSSSIAKLHKAYHDDSFAEQKTSYTIDNDQRQVVYRLRLENQGKGTEYGAALKETFSSIKSKLAQNASGEIDDQTGAVYAPNHWNVAVSQSDELTTDIGGYTGGQDVDIDIPSLSIAPGGWIELVIRSEIRDDAMSAIAVVPSYRGANFAKSTLTPPTAKLSVEKSIVSIGGKSYTSGDVYRPGDEVVYRFAVTNTEAVWFDNAVLKDIVSNIKVEVLGGGLQPAFTSTQISHSISTGIDDDVDTYLPSYDASGDLNISADIAPGESVVFTIVGTIRDDALGEIDANLAVGGSQTVTTAPIPSVPADIVFEKSVINTTADGNSCSFPSTTGDGCQYNPSGQVSYQLSIENQGEGIANDVAVVDKLSDLLTSDGVRAFSSVATTITSQPSEGRFAISGNYEGSVPLDASMDLMPGDKVVFVLTGIVDDSATGDITNIASVGGLDSNPVVLAEGSADIIANKSTDTPTYTPGGEVRYTLYVANRSDSNAAVNVVDEISKFMVETADGSEKTALSSWTVSHEFVTNAELAYNDASAISASGDINAEVHLGHAVDDVATVLKIDVVGTVRDDAVGQFGNVLYVDNKQFDLQQHFIYPQPGTALISKTATSAPATYAPGDIIGFDIQVQNTGSGYLTNLEIEDLVKDIKADVVDGLVPTRVIENWDASRSHLTITDAGASSSHTISQTDFDDSQGFHGVYQLAPGARIDLHLEGTVASNAIGEIVNQVNVNADGIDSVSDSATYTPIDAAVTLSKSVDKDVYQSGDTLTYRLEIANTTRAWATDVKVTDRVDRISAQSLFGEQISAFENGSIVISASSKTGATTLPSSSHSYLDHSIHLAPSDTVTVTISGKLKTEIIGAVENIASIEFAGDVTERSVISTPLTPTLSITKAPLSEYYAPGATNGFTITLQNHSASYANDVVIEDLISELLVDTVDDQQGASFSHWNQTVVAGSSATYIDSSLGWNENVRYSIDLAPNDSVTITVEGVVNQQATGVIANTAQLDFNGERQSASAALKPQSVNLTLEKFVGESGSDTDMVYEPGVEATYRVRLTNTSDAFASGIAIKDLISELTVETISGHQEAAFSRWSISVNHSDELTTISPDPSGVNKDIDGEINLAPHDTIEFVITGQTHRLGHGVIENTATMVLNQSSSVVRQSASATLTPAPDNVTFVKQADSPIYVPGEQTVYRIRLFNDSQGFATNVVVRDVMTKIKVQTAPDFDSGNRSVVNAFTHWQVEEKHGDDRTTIESKSSSENADLNSVVNIAPGDTVEYTITGTVDSRAMGEIVNTAFKITAPQSGETRAAAKVESSSVTITPRSVLLVVDKTADKTEYNNDDSELTYTLRVANQGATKVVGASMQDAISALAGSNGNPLFTTWTTTISEWPSGTVVGSFKDQDLDLPNSGLSLDLEPYMANGYQIHITGTLNKGFDDDITNTFSVSDSASGESAADSVTVYVKKFADNEGELTVSKQALKTEAQVGDVIEYEVLVQNNNESEFKNVSVIDRYPGGFAYVGGSAQITNSGPDGLFDTADDVVMTDDPVQTNTLSFAIGDMLAYGRSGSTVTEQVRIRYLLRVSVGATFGQYTNTAWAIAPREGGSESDLVTKSNIASASVEITPDKLFDSASIIGKVFEDHNHDGYQADATARSVTVTADIQAGDYIKNSTHVKFDGMTKLLKDTFLKSNNGSKGGESVSPLTGGAVTKSLRGVSLNRTLKAPNRVSYLFKTKTRDGFEFKVTTRDGTEIYFDRQQHTQTRYFGDRSKGLAAEKLKVSRHLYQKGDEYIWEIEIENQGIYEDGIPGVRLLTVEGVVIETDQYGRYHVPDQWVLNKKGKQFLVKLDTDSLPTGMKVLSENPLVKRISPNKLSKFNFSVVSEE</sequence>
<proteinExistence type="predicted"/>
<dbReference type="PANTHER" id="PTHR34819">
    <property type="entry name" value="LARGE CYSTEINE-RICH PERIPLASMIC PROTEIN OMCB"/>
    <property type="match status" value="1"/>
</dbReference>
<dbReference type="RefSeq" id="WP_245696702.1">
    <property type="nucleotide sequence ID" value="NZ_FNDD01000017.1"/>
</dbReference>
<protein>
    <submittedName>
        <fullName evidence="4">Conserved repeat domain-containing protein</fullName>
    </submittedName>
</protein>
<evidence type="ECO:0000256" key="1">
    <source>
        <dbReference type="SAM" id="MobiDB-lite"/>
    </source>
</evidence>
<feature type="domain" description="DUF11" evidence="3">
    <location>
        <begin position="3115"/>
        <end position="3262"/>
    </location>
</feature>
<keyword evidence="5" id="KW-1185">Reference proteome</keyword>
<dbReference type="PANTHER" id="PTHR34819:SF3">
    <property type="entry name" value="CELL SURFACE PROTEIN"/>
    <property type="match status" value="1"/>
</dbReference>
<accession>A0A1G8CUU3</accession>
<dbReference type="Pfam" id="PF01345">
    <property type="entry name" value="DUF11"/>
    <property type="match status" value="2"/>
</dbReference>
<reference evidence="4 5" key="1">
    <citation type="submission" date="2016-10" db="EMBL/GenBank/DDBJ databases">
        <authorList>
            <person name="de Groot N.N."/>
        </authorList>
    </citation>
    <scope>NUCLEOTIDE SEQUENCE [LARGE SCALE GENOMIC DNA]</scope>
    <source>
        <strain evidence="4 5">CGMCC 1.10228</strain>
    </source>
</reference>
<evidence type="ECO:0000256" key="2">
    <source>
        <dbReference type="SAM" id="SignalP"/>
    </source>
</evidence>